<evidence type="ECO:0000313" key="2">
    <source>
        <dbReference type="Proteomes" id="UP001355207"/>
    </source>
</evidence>
<reference evidence="1 2" key="1">
    <citation type="submission" date="2024-01" db="EMBL/GenBank/DDBJ databases">
        <title>Comparative genomics of Cryptococcus and Kwoniella reveals pathogenesis evolution and contrasting modes of karyotype evolution via chromosome fusion or intercentromeric recombination.</title>
        <authorList>
            <person name="Coelho M.A."/>
            <person name="David-Palma M."/>
            <person name="Shea T."/>
            <person name="Bowers K."/>
            <person name="McGinley-Smith S."/>
            <person name="Mohammad A.W."/>
            <person name="Gnirke A."/>
            <person name="Yurkov A.M."/>
            <person name="Nowrousian M."/>
            <person name="Sun S."/>
            <person name="Cuomo C.A."/>
            <person name="Heitman J."/>
        </authorList>
    </citation>
    <scope>NUCLEOTIDE SEQUENCE [LARGE SCALE GENOMIC DNA]</scope>
    <source>
        <strain evidence="1 2">CBS 6074</strain>
    </source>
</reference>
<name>A0AAX4JSB0_9TREE</name>
<evidence type="ECO:0000313" key="1">
    <source>
        <dbReference type="EMBL" id="WWC87480.1"/>
    </source>
</evidence>
<proteinExistence type="predicted"/>
<dbReference type="InterPro" id="IPR008775">
    <property type="entry name" value="Phytyl_CoA_dOase-like"/>
</dbReference>
<dbReference type="Gene3D" id="2.60.120.620">
    <property type="entry name" value="q2cbj1_9rhob like domain"/>
    <property type="match status" value="1"/>
</dbReference>
<dbReference type="PANTHER" id="PTHR37563">
    <property type="entry name" value="PHYTANOYL-COA DIOXYGENASE FAMILY PROTEIN (AFU_ORTHOLOGUE AFUA_2G03330)"/>
    <property type="match status" value="1"/>
</dbReference>
<dbReference type="Pfam" id="PF05721">
    <property type="entry name" value="PhyH"/>
    <property type="match status" value="1"/>
</dbReference>
<sequence length="301" mass="33474">MATTAKSPSIVTLRLSEAERSTYRLSQRSLQTALEAMHRDGVLVIEDIVDKKAIDRLNERMKKDAITLMERGEDGPFNYNLGNLQQSPPYNDSELFPPSIFSNPIASQITSSLLGGKPTMSFISSNAAVKAEVGQPVHADADFAHPSIPFATVVNVGLIDMMPENGSTQVWLGTHKDTSIESQEGAHGERASGRIKLGLLERRKEISPPIQPFISKGSLVLRDLRLWHAGMPNKTYDIRIMLAMIHFAPWYRQRMTMKLPRSLRPTLDGNDHLNIAANWTDEKIDHLAGAFGNAFDFNQDP</sequence>
<dbReference type="RefSeq" id="XP_066074243.1">
    <property type="nucleotide sequence ID" value="XM_066218146.1"/>
</dbReference>
<dbReference type="EMBL" id="CP144100">
    <property type="protein sequence ID" value="WWC87480.1"/>
    <property type="molecule type" value="Genomic_DNA"/>
</dbReference>
<evidence type="ECO:0008006" key="3">
    <source>
        <dbReference type="Google" id="ProtNLM"/>
    </source>
</evidence>
<organism evidence="1 2">
    <name type="scientific">Kwoniella dendrophila CBS 6074</name>
    <dbReference type="NCBI Taxonomy" id="1295534"/>
    <lineage>
        <taxon>Eukaryota</taxon>
        <taxon>Fungi</taxon>
        <taxon>Dikarya</taxon>
        <taxon>Basidiomycota</taxon>
        <taxon>Agaricomycotina</taxon>
        <taxon>Tremellomycetes</taxon>
        <taxon>Tremellales</taxon>
        <taxon>Cryptococcaceae</taxon>
        <taxon>Kwoniella</taxon>
    </lineage>
</organism>
<accession>A0AAX4JSB0</accession>
<dbReference type="GeneID" id="91093042"/>
<dbReference type="AlphaFoldDB" id="A0AAX4JSB0"/>
<protein>
    <recommendedName>
        <fullName evidence="3">Phytanoyl-CoA dioxygenase</fullName>
    </recommendedName>
</protein>
<dbReference type="PANTHER" id="PTHR37563:SF2">
    <property type="entry name" value="PHYTANOYL-COA DIOXYGENASE FAMILY PROTEIN (AFU_ORTHOLOGUE AFUA_2G03330)"/>
    <property type="match status" value="1"/>
</dbReference>
<keyword evidence="2" id="KW-1185">Reference proteome</keyword>
<dbReference type="InterPro" id="IPR051961">
    <property type="entry name" value="Fungal_Metabolite_Diox"/>
</dbReference>
<dbReference type="Proteomes" id="UP001355207">
    <property type="component" value="Chromosome 3"/>
</dbReference>
<gene>
    <name evidence="1" type="ORF">L201_002370</name>
</gene>
<dbReference type="SUPFAM" id="SSF51197">
    <property type="entry name" value="Clavaminate synthase-like"/>
    <property type="match status" value="1"/>
</dbReference>